<reference evidence="4 5" key="1">
    <citation type="submission" date="2024-02" db="EMBL/GenBank/DDBJ databases">
        <title>De novo assembly and annotation of 12 fungi associated with fruit tree decline syndrome in Ontario, Canada.</title>
        <authorList>
            <person name="Sulman M."/>
            <person name="Ellouze W."/>
            <person name="Ilyukhin E."/>
        </authorList>
    </citation>
    <scope>NUCLEOTIDE SEQUENCE [LARGE SCALE GENOMIC DNA]</scope>
    <source>
        <strain evidence="4 5">M11/M66-122</strain>
    </source>
</reference>
<dbReference type="FunFam" id="2.60.260.20:FF:000013">
    <property type="entry name" value="DnaJ subfamily B member 11"/>
    <property type="match status" value="1"/>
</dbReference>
<feature type="compositionally biased region" description="Polar residues" evidence="2">
    <location>
        <begin position="318"/>
        <end position="346"/>
    </location>
</feature>
<comment type="caution">
    <text evidence="4">The sequence shown here is derived from an EMBL/GenBank/DDBJ whole genome shotgun (WGS) entry which is preliminary data.</text>
</comment>
<sequence length="597" mass="65668">MASFGWSVGDVVAVGKLAWKLYNGSRRRLVWKNVLSAVANVGAGKNAGEEFRTLTEEVRALQAVLQEVGEELTQPKSVFHKAGKSQRMQLANLMNDCNTDLRDLERFLLQHRSLNTSKPRYWDRIRFGAKSTEGIRQKLSRHTEGLNLFLTHVNTLSLSRIEQASESSTNILSDIVSKLDQLRQEVQTGQKDGSVFNVEANWSRLEQELVGQHITERDVVTNRKPIQDHVMKWLDDVRDDGARDKSGPGPGRASSSCSSDPKRSSSMLPWCPDNVPTMNRESKRKGGCYDLLDPQEVAFLTSNAEEHEERGGGARCESPTSFLSRSNTNTTSVLSESSRLESDQATGITTPDACESYVMGDPSGQLPDQRALIDQLDAFLLEMGSAPSLKPTRTGSSSMSTATGPQAGGNVADTTIIPTSPDVDSGHQRCRRSVIQALPLTFEEALFGCTKYEAIPDGRTVEVVVPAGAHQGSRIGFSGIGVDPDGTIQDLEFIVEWKPHHLYDLEGEHLVYTVDITLLESLCGWSRTVPTLDGQKVRVERQEVTPPSWSTVYAGLGMPRASRPGARSNLAVRVSIKYPERISHEQKKVFQTTFGGA</sequence>
<dbReference type="PANTHER" id="PTHR24078">
    <property type="entry name" value="DNAJ HOMOLOG SUBFAMILY C MEMBER"/>
    <property type="match status" value="1"/>
</dbReference>
<feature type="domain" description="Chaperone DnaJ C-terminal" evidence="3">
    <location>
        <begin position="437"/>
        <end position="579"/>
    </location>
</feature>
<dbReference type="CDD" id="cd10747">
    <property type="entry name" value="DnaJ_C"/>
    <property type="match status" value="1"/>
</dbReference>
<evidence type="ECO:0000256" key="2">
    <source>
        <dbReference type="SAM" id="MobiDB-lite"/>
    </source>
</evidence>
<evidence type="ECO:0000313" key="4">
    <source>
        <dbReference type="EMBL" id="KAK7757634.1"/>
    </source>
</evidence>
<proteinExistence type="predicted"/>
<feature type="region of interest" description="Disordered" evidence="2">
    <location>
        <begin position="389"/>
        <end position="411"/>
    </location>
</feature>
<feature type="compositionally biased region" description="Polar residues" evidence="2">
    <location>
        <begin position="391"/>
        <end position="404"/>
    </location>
</feature>
<keyword evidence="5" id="KW-1185">Reference proteome</keyword>
<dbReference type="SUPFAM" id="SSF49493">
    <property type="entry name" value="HSP40/DnaJ peptide-binding domain"/>
    <property type="match status" value="2"/>
</dbReference>
<dbReference type="GO" id="GO:0051087">
    <property type="term" value="F:protein-folding chaperone binding"/>
    <property type="evidence" value="ECO:0007669"/>
    <property type="project" value="TreeGrafter"/>
</dbReference>
<evidence type="ECO:0000259" key="3">
    <source>
        <dbReference type="Pfam" id="PF01556"/>
    </source>
</evidence>
<dbReference type="Proteomes" id="UP001320420">
    <property type="component" value="Unassembled WGS sequence"/>
</dbReference>
<organism evidence="4 5">
    <name type="scientific">Diatrype stigma</name>
    <dbReference type="NCBI Taxonomy" id="117547"/>
    <lineage>
        <taxon>Eukaryota</taxon>
        <taxon>Fungi</taxon>
        <taxon>Dikarya</taxon>
        <taxon>Ascomycota</taxon>
        <taxon>Pezizomycotina</taxon>
        <taxon>Sordariomycetes</taxon>
        <taxon>Xylariomycetidae</taxon>
        <taxon>Xylariales</taxon>
        <taxon>Diatrypaceae</taxon>
        <taxon>Diatrype</taxon>
    </lineage>
</organism>
<dbReference type="EMBL" id="JAKJXP020000001">
    <property type="protein sequence ID" value="KAK7757634.1"/>
    <property type="molecule type" value="Genomic_DNA"/>
</dbReference>
<accession>A0AAN9VAL7</accession>
<dbReference type="InterPro" id="IPR008971">
    <property type="entry name" value="HSP40/DnaJ_pept-bd"/>
</dbReference>
<dbReference type="InterPro" id="IPR051339">
    <property type="entry name" value="DnaJ_subfamily_B"/>
</dbReference>
<dbReference type="GO" id="GO:0006457">
    <property type="term" value="P:protein folding"/>
    <property type="evidence" value="ECO:0007669"/>
    <property type="project" value="InterPro"/>
</dbReference>
<evidence type="ECO:0000313" key="5">
    <source>
        <dbReference type="Proteomes" id="UP001320420"/>
    </source>
</evidence>
<dbReference type="Pfam" id="PF01556">
    <property type="entry name" value="DnaJ_C"/>
    <property type="match status" value="1"/>
</dbReference>
<protein>
    <recommendedName>
        <fullName evidence="3">Chaperone DnaJ C-terminal domain-containing protein</fullName>
    </recommendedName>
</protein>
<dbReference type="GO" id="GO:0051082">
    <property type="term" value="F:unfolded protein binding"/>
    <property type="evidence" value="ECO:0007669"/>
    <property type="project" value="InterPro"/>
</dbReference>
<gene>
    <name evidence="4" type="ORF">SLS62_000010</name>
</gene>
<keyword evidence="1" id="KW-0143">Chaperone</keyword>
<dbReference type="InterPro" id="IPR002939">
    <property type="entry name" value="DnaJ_C"/>
</dbReference>
<dbReference type="PANTHER" id="PTHR24078:SF553">
    <property type="entry name" value="DNAJ HOMOLOG SUBFAMILY B MEMBER 5"/>
    <property type="match status" value="1"/>
</dbReference>
<feature type="region of interest" description="Disordered" evidence="2">
    <location>
        <begin position="304"/>
        <end position="346"/>
    </location>
</feature>
<feature type="region of interest" description="Disordered" evidence="2">
    <location>
        <begin position="238"/>
        <end position="276"/>
    </location>
</feature>
<name>A0AAN9VAL7_9PEZI</name>
<dbReference type="AlphaFoldDB" id="A0AAN9VAL7"/>
<dbReference type="Gene3D" id="2.60.260.20">
    <property type="entry name" value="Urease metallochaperone UreE, N-terminal domain"/>
    <property type="match status" value="2"/>
</dbReference>
<evidence type="ECO:0000256" key="1">
    <source>
        <dbReference type="ARBA" id="ARBA00023186"/>
    </source>
</evidence>
<dbReference type="GO" id="GO:0005829">
    <property type="term" value="C:cytosol"/>
    <property type="evidence" value="ECO:0007669"/>
    <property type="project" value="TreeGrafter"/>
</dbReference>